<dbReference type="EMBL" id="FOMW01000001">
    <property type="protein sequence ID" value="SFD55544.1"/>
    <property type="molecule type" value="Genomic_DNA"/>
</dbReference>
<dbReference type="Gene3D" id="3.40.50.2000">
    <property type="entry name" value="Glycogen Phosphorylase B"/>
    <property type="match status" value="2"/>
</dbReference>
<proteinExistence type="predicted"/>
<dbReference type="GO" id="GO:0016758">
    <property type="term" value="F:hexosyltransferase activity"/>
    <property type="evidence" value="ECO:0007669"/>
    <property type="project" value="TreeGrafter"/>
</dbReference>
<protein>
    <submittedName>
        <fullName evidence="1">Glycosyltransferase involved in cell wall bisynthesis</fullName>
    </submittedName>
</protein>
<gene>
    <name evidence="1" type="ORF">SAMN04488523_101329</name>
</gene>
<dbReference type="CDD" id="cd03801">
    <property type="entry name" value="GT4_PimA-like"/>
    <property type="match status" value="1"/>
</dbReference>
<dbReference type="InterPro" id="IPR050194">
    <property type="entry name" value="Glycosyltransferase_grp1"/>
</dbReference>
<dbReference type="AlphaFoldDB" id="A0A1I1TA87"/>
<evidence type="ECO:0000313" key="1">
    <source>
        <dbReference type="EMBL" id="SFD55544.1"/>
    </source>
</evidence>
<keyword evidence="1" id="KW-0808">Transferase</keyword>
<dbReference type="STRING" id="74348.SAMN04488523_101329"/>
<keyword evidence="2" id="KW-1185">Reference proteome</keyword>
<dbReference type="PANTHER" id="PTHR45947:SF3">
    <property type="entry name" value="SULFOQUINOVOSYL TRANSFERASE SQD2"/>
    <property type="match status" value="1"/>
</dbReference>
<dbReference type="SUPFAM" id="SSF53756">
    <property type="entry name" value="UDP-Glycosyltransferase/glycogen phosphorylase"/>
    <property type="match status" value="1"/>
</dbReference>
<dbReference type="RefSeq" id="WP_177209387.1">
    <property type="nucleotide sequence ID" value="NZ_FOMW01000001.1"/>
</dbReference>
<dbReference type="PANTHER" id="PTHR45947">
    <property type="entry name" value="SULFOQUINOVOSYL TRANSFERASE SQD2"/>
    <property type="match status" value="1"/>
</dbReference>
<accession>A0A1I1TA87</accession>
<evidence type="ECO:0000313" key="2">
    <source>
        <dbReference type="Proteomes" id="UP000198977"/>
    </source>
</evidence>
<dbReference type="Proteomes" id="UP000198977">
    <property type="component" value="Unassembled WGS sequence"/>
</dbReference>
<organism evidence="1 2">
    <name type="scientific">Sulfitobacter brevis</name>
    <dbReference type="NCBI Taxonomy" id="74348"/>
    <lineage>
        <taxon>Bacteria</taxon>
        <taxon>Pseudomonadati</taxon>
        <taxon>Pseudomonadota</taxon>
        <taxon>Alphaproteobacteria</taxon>
        <taxon>Rhodobacterales</taxon>
        <taxon>Roseobacteraceae</taxon>
        <taxon>Sulfitobacter</taxon>
    </lineage>
</organism>
<reference evidence="1 2" key="1">
    <citation type="submission" date="2016-10" db="EMBL/GenBank/DDBJ databases">
        <authorList>
            <person name="de Groot N.N."/>
        </authorList>
    </citation>
    <scope>NUCLEOTIDE SEQUENCE [LARGE SCALE GENOMIC DNA]</scope>
    <source>
        <strain evidence="1 2">DSM 11443</strain>
    </source>
</reference>
<dbReference type="Pfam" id="PF13692">
    <property type="entry name" value="Glyco_trans_1_4"/>
    <property type="match status" value="1"/>
</dbReference>
<sequence>MRLAFYAPLKSPAHPVPSGDRNIARALIAALAGLGAEIDLASTLNSREGTGDAEKQQQIHAAAQVEIARLVRTGRQQDWAAWITYHNYYKAPDLLGPAVARALRIPYLQIESTRAHSRLEGQWAAHAAAAEAASDAADVIFYVTERDAETLRRDAPAQQRLVHLPPFLDRDTLPAASPLTAPMLCVGMMRDGDKLASYALLAQTLALLPADTWTLQIAGDGPARARVAALMAGLRGEVQFLGALDSNTLADIYAQASLLIWPGVNEAFGMVYLEAQAAGLPVVAQNRPGVREVLAPAPYPSVEDGPQGLAEMAQGLRASPAKRAEAGAAARAWIQAHHLRPQAARTLQAGLAAVGVTL</sequence>
<name>A0A1I1TA87_9RHOB</name>